<gene>
    <name evidence="1" type="ORF">METZ01_LOCUS418673</name>
</gene>
<dbReference type="EMBL" id="UINC01164789">
    <property type="protein sequence ID" value="SVD65819.1"/>
    <property type="molecule type" value="Genomic_DNA"/>
</dbReference>
<dbReference type="AlphaFoldDB" id="A0A382X4L8"/>
<evidence type="ECO:0000313" key="1">
    <source>
        <dbReference type="EMBL" id="SVD65819.1"/>
    </source>
</evidence>
<organism evidence="1">
    <name type="scientific">marine metagenome</name>
    <dbReference type="NCBI Taxonomy" id="408172"/>
    <lineage>
        <taxon>unclassified sequences</taxon>
        <taxon>metagenomes</taxon>
        <taxon>ecological metagenomes</taxon>
    </lineage>
</organism>
<proteinExistence type="predicted"/>
<reference evidence="1" key="1">
    <citation type="submission" date="2018-05" db="EMBL/GenBank/DDBJ databases">
        <authorList>
            <person name="Lanie J.A."/>
            <person name="Ng W.-L."/>
            <person name="Kazmierczak K.M."/>
            <person name="Andrzejewski T.M."/>
            <person name="Davidsen T.M."/>
            <person name="Wayne K.J."/>
            <person name="Tettelin H."/>
            <person name="Glass J.I."/>
            <person name="Rusch D."/>
            <person name="Podicherti R."/>
            <person name="Tsui H.-C.T."/>
            <person name="Winkler M.E."/>
        </authorList>
    </citation>
    <scope>NUCLEOTIDE SEQUENCE</scope>
</reference>
<sequence length="110" mass="12051">MSNVRKNLIIFISLIALLIPVLGCADTDKSNSKDLSSEKSNIGLWNPEDCAKISGASGLFLHLSGELLKESDEKRKEGDEKNADKLAQGALYLSELAANYAKNFEAYCKR</sequence>
<accession>A0A382X4L8</accession>
<name>A0A382X4L8_9ZZZZ</name>
<protein>
    <submittedName>
        <fullName evidence="1">Uncharacterized protein</fullName>
    </submittedName>
</protein>